<sequence>MLRFNLWVEKGLVNGTLGYIEILSLVIDIIYEESPPDQMPRGKSVRSTFLTVVVLQDFAMAALSVSPVLLSSLAKTALQKHGVQKCVNFELEVSRKELT</sequence>
<dbReference type="AlphaFoldDB" id="A0AAV4SNB1"/>
<proteinExistence type="predicted"/>
<keyword evidence="2" id="KW-1185">Reference proteome</keyword>
<name>A0AAV4SNB1_9ARAC</name>
<dbReference type="EMBL" id="BPLQ01008169">
    <property type="protein sequence ID" value="GIY35479.1"/>
    <property type="molecule type" value="Genomic_DNA"/>
</dbReference>
<evidence type="ECO:0000313" key="2">
    <source>
        <dbReference type="Proteomes" id="UP001054837"/>
    </source>
</evidence>
<comment type="caution">
    <text evidence="1">The sequence shown here is derived from an EMBL/GenBank/DDBJ whole genome shotgun (WGS) entry which is preliminary data.</text>
</comment>
<dbReference type="Proteomes" id="UP001054837">
    <property type="component" value="Unassembled WGS sequence"/>
</dbReference>
<gene>
    <name evidence="1" type="ORF">CDAR_239501</name>
</gene>
<organism evidence="1 2">
    <name type="scientific">Caerostris darwini</name>
    <dbReference type="NCBI Taxonomy" id="1538125"/>
    <lineage>
        <taxon>Eukaryota</taxon>
        <taxon>Metazoa</taxon>
        <taxon>Ecdysozoa</taxon>
        <taxon>Arthropoda</taxon>
        <taxon>Chelicerata</taxon>
        <taxon>Arachnida</taxon>
        <taxon>Araneae</taxon>
        <taxon>Araneomorphae</taxon>
        <taxon>Entelegynae</taxon>
        <taxon>Araneoidea</taxon>
        <taxon>Araneidae</taxon>
        <taxon>Caerostris</taxon>
    </lineage>
</organism>
<accession>A0AAV4SNB1</accession>
<reference evidence="1 2" key="1">
    <citation type="submission" date="2021-06" db="EMBL/GenBank/DDBJ databases">
        <title>Caerostris darwini draft genome.</title>
        <authorList>
            <person name="Kono N."/>
            <person name="Arakawa K."/>
        </authorList>
    </citation>
    <scope>NUCLEOTIDE SEQUENCE [LARGE SCALE GENOMIC DNA]</scope>
</reference>
<protein>
    <submittedName>
        <fullName evidence="1">Uncharacterized protein</fullName>
    </submittedName>
</protein>
<evidence type="ECO:0000313" key="1">
    <source>
        <dbReference type="EMBL" id="GIY35479.1"/>
    </source>
</evidence>